<accession>B6IPR7</accession>
<dbReference type="AlphaFoldDB" id="B6IPR7"/>
<dbReference type="Proteomes" id="UP000001591">
    <property type="component" value="Chromosome"/>
</dbReference>
<dbReference type="HOGENOM" id="CLU_1853638_0_0_5"/>
<organism evidence="1 2">
    <name type="scientific">Rhodospirillum centenum (strain ATCC 51521 / SW)</name>
    <dbReference type="NCBI Taxonomy" id="414684"/>
    <lineage>
        <taxon>Bacteria</taxon>
        <taxon>Pseudomonadati</taxon>
        <taxon>Pseudomonadota</taxon>
        <taxon>Alphaproteobacteria</taxon>
        <taxon>Rhodospirillales</taxon>
        <taxon>Rhodospirillaceae</taxon>
        <taxon>Rhodospirillum</taxon>
    </lineage>
</organism>
<evidence type="ECO:0000313" key="1">
    <source>
        <dbReference type="EMBL" id="ACI99769.1"/>
    </source>
</evidence>
<evidence type="ECO:0000313" key="2">
    <source>
        <dbReference type="Proteomes" id="UP000001591"/>
    </source>
</evidence>
<name>B6IPR7_RHOCS</name>
<sequence length="138" mass="15570">MIWLVRETTDHGTLEASTIHKIWTKYRCASIVRACEEMVRDRVPQASTSDPFADRMLGDGVVKWLQSTQRIRNDFETLRRSGGFSFALGPGSTILGLWPDDYKLDITVKAPSEQEIAALLRYGKRMPVKTGGRPRETG</sequence>
<reference evidence="1 2" key="1">
    <citation type="journal article" date="2010" name="BMC Genomics">
        <title>Metabolic flexibility revealed in the genome of the cyst-forming alpha-1 proteobacterium Rhodospirillum centenum.</title>
        <authorList>
            <person name="Lu Y.K."/>
            <person name="Marden J."/>
            <person name="Han M."/>
            <person name="Swingley W.D."/>
            <person name="Mastrian S.D."/>
            <person name="Chowdhury S.R."/>
            <person name="Hao J."/>
            <person name="Helmy T."/>
            <person name="Kim S."/>
            <person name="Kurdoglu A.A."/>
            <person name="Matthies H.J."/>
            <person name="Rollo D."/>
            <person name="Stothard P."/>
            <person name="Blankenship R.E."/>
            <person name="Bauer C.E."/>
            <person name="Touchman J.W."/>
        </authorList>
    </citation>
    <scope>NUCLEOTIDE SEQUENCE [LARGE SCALE GENOMIC DNA]</scope>
    <source>
        <strain evidence="2">ATCC 51521 / SW</strain>
    </source>
</reference>
<gene>
    <name evidence="1" type="ordered locus">RC1_2384</name>
</gene>
<keyword evidence="2" id="KW-1185">Reference proteome</keyword>
<dbReference type="RefSeq" id="WP_012567552.1">
    <property type="nucleotide sequence ID" value="NC_011420.2"/>
</dbReference>
<dbReference type="STRING" id="414684.RC1_2384"/>
<proteinExistence type="predicted"/>
<protein>
    <submittedName>
        <fullName evidence="1">Uncharacterized protein</fullName>
    </submittedName>
</protein>
<dbReference type="KEGG" id="rce:RC1_2384"/>
<dbReference type="EMBL" id="CP000613">
    <property type="protein sequence ID" value="ACI99769.1"/>
    <property type="molecule type" value="Genomic_DNA"/>
</dbReference>